<keyword evidence="7" id="KW-0560">Oxidoreductase</keyword>
<dbReference type="PANTHER" id="PTHR42917:SF2">
    <property type="entry name" value="2,4-DIENOYL-COA REDUCTASE [(2E)-ENOYL-COA-PRODUCING]"/>
    <property type="match status" value="1"/>
</dbReference>
<dbReference type="Gene3D" id="3.50.50.60">
    <property type="entry name" value="FAD/NAD(P)-binding domain"/>
    <property type="match status" value="1"/>
</dbReference>
<keyword evidence="8" id="KW-0408">Iron</keyword>
<feature type="domain" description="FAD/NAD(P)-binding" evidence="11">
    <location>
        <begin position="387"/>
        <end position="619"/>
    </location>
</feature>
<dbReference type="PRINTS" id="PR00368">
    <property type="entry name" value="FADPNR"/>
</dbReference>
<dbReference type="InterPro" id="IPR023753">
    <property type="entry name" value="FAD/NAD-binding_dom"/>
</dbReference>
<keyword evidence="4" id="KW-0285">Flavoprotein</keyword>
<organism evidence="12 13">
    <name type="scientific">Brevibacillus nitrificans</name>
    <dbReference type="NCBI Taxonomy" id="651560"/>
    <lineage>
        <taxon>Bacteria</taxon>
        <taxon>Bacillati</taxon>
        <taxon>Bacillota</taxon>
        <taxon>Bacilli</taxon>
        <taxon>Bacillales</taxon>
        <taxon>Paenibacillaceae</taxon>
        <taxon>Brevibacillus</taxon>
    </lineage>
</organism>
<dbReference type="InterPro" id="IPR036188">
    <property type="entry name" value="FAD/NAD-bd_sf"/>
</dbReference>
<proteinExistence type="inferred from homology"/>
<keyword evidence="13" id="KW-1185">Reference proteome</keyword>
<gene>
    <name evidence="12" type="ORF">EDM59_20595</name>
</gene>
<keyword evidence="6" id="KW-0479">Metal-binding</keyword>
<dbReference type="Pfam" id="PF07992">
    <property type="entry name" value="Pyr_redox_2"/>
    <property type="match status" value="1"/>
</dbReference>
<dbReference type="Proteomes" id="UP000269573">
    <property type="component" value="Unassembled WGS sequence"/>
</dbReference>
<evidence type="ECO:0000256" key="2">
    <source>
        <dbReference type="ARBA" id="ARBA00001966"/>
    </source>
</evidence>
<dbReference type="InterPro" id="IPR013785">
    <property type="entry name" value="Aldolase_TIM"/>
</dbReference>
<evidence type="ECO:0000313" key="13">
    <source>
        <dbReference type="Proteomes" id="UP000269573"/>
    </source>
</evidence>
<dbReference type="GO" id="GO:0046872">
    <property type="term" value="F:metal ion binding"/>
    <property type="evidence" value="ECO:0007669"/>
    <property type="project" value="UniProtKB-KW"/>
</dbReference>
<evidence type="ECO:0000256" key="9">
    <source>
        <dbReference type="ARBA" id="ARBA00023014"/>
    </source>
</evidence>
<keyword evidence="5" id="KW-0288">FMN</keyword>
<comment type="cofactor">
    <cofactor evidence="2">
        <name>[4Fe-4S] cluster</name>
        <dbReference type="ChEBI" id="CHEBI:49883"/>
    </cofactor>
</comment>
<evidence type="ECO:0000256" key="3">
    <source>
        <dbReference type="ARBA" id="ARBA00011048"/>
    </source>
</evidence>
<accession>A0A3M8D3S7</accession>
<dbReference type="InterPro" id="IPR001155">
    <property type="entry name" value="OxRdtase_FMN_N"/>
</dbReference>
<feature type="domain" description="NADH:flavin oxidoreductase/NADH oxidase N-terminal" evidence="10">
    <location>
        <begin position="7"/>
        <end position="341"/>
    </location>
</feature>
<evidence type="ECO:0000256" key="7">
    <source>
        <dbReference type="ARBA" id="ARBA00023002"/>
    </source>
</evidence>
<evidence type="ECO:0000259" key="11">
    <source>
        <dbReference type="Pfam" id="PF07992"/>
    </source>
</evidence>
<dbReference type="Gene3D" id="3.20.20.70">
    <property type="entry name" value="Aldolase class I"/>
    <property type="match status" value="1"/>
</dbReference>
<evidence type="ECO:0000256" key="8">
    <source>
        <dbReference type="ARBA" id="ARBA00023004"/>
    </source>
</evidence>
<evidence type="ECO:0000256" key="6">
    <source>
        <dbReference type="ARBA" id="ARBA00022723"/>
    </source>
</evidence>
<keyword evidence="9" id="KW-0411">Iron-sulfur</keyword>
<dbReference type="AlphaFoldDB" id="A0A3M8D3S7"/>
<sequence length="646" mass="71127">MMATYSKLFASGKIGKLTLKNRIVKAPQSTGLSNMDGTVSERLVRHYKELARGGTGLIIVEYTYIDDEASKSAYCQLGISSNEHIAGLSWLVSAIHDEGAKVGIQIEHCGRQKFLATPPIKAPSRIPWPTIYEQTGVIPDELTIEEIKKIVEDFGDAARRAETAGFDLVEIHAAHGYLITNFLSPHTNKRNDLYGGTLENRMRFLLEVIKNVKSKVSADFPITMRINGTDYEPDGITIDETIEVCKQAEKLGIAAFHVSGGDHHMMNYQVSPMVIPKGPNVWAAEAIKPHVSVPIMASGSITTPAFAEEILTENHADFVSLGRPLLADPYFPAKAQQDRADDIIPCIRCNDGCMERTFFRFRSIRCSVNPTTGREGELTIQRAEVPKKVLIVGGGPAGMEAARVSALRGHCVTLFEKGELGGALLPAAASPYKSDIQHLLTYYRAQMQKLDIEIVRAEASRDDVHNGDFDAVVIAVGKRPKPPQITGWQEAEAIYATDVLTEKVSTGENVVIVGGGWTGVETALFLAEQGRHVTIIEQQEQYMQDDLVTFKMTYTELLSQKKIHVRTSTQARKVEGNELTVVDRYGTEEKLTADTIVYATGFQSNTAFLAAESEQAKKEIYHIGDGQQPGKIYDAIHEGYMTGLRI</sequence>
<dbReference type="GO" id="GO:0016491">
    <property type="term" value="F:oxidoreductase activity"/>
    <property type="evidence" value="ECO:0007669"/>
    <property type="project" value="UniProtKB-KW"/>
</dbReference>
<evidence type="ECO:0000256" key="5">
    <source>
        <dbReference type="ARBA" id="ARBA00022643"/>
    </source>
</evidence>
<dbReference type="SUPFAM" id="SSF51905">
    <property type="entry name" value="FAD/NAD(P)-binding domain"/>
    <property type="match status" value="1"/>
</dbReference>
<evidence type="ECO:0000259" key="10">
    <source>
        <dbReference type="Pfam" id="PF00724"/>
    </source>
</evidence>
<dbReference type="GO" id="GO:0051536">
    <property type="term" value="F:iron-sulfur cluster binding"/>
    <property type="evidence" value="ECO:0007669"/>
    <property type="project" value="UniProtKB-KW"/>
</dbReference>
<dbReference type="InterPro" id="IPR051793">
    <property type="entry name" value="NADH:flavin_oxidoreductase"/>
</dbReference>
<dbReference type="CDD" id="cd02803">
    <property type="entry name" value="OYE_like_FMN_family"/>
    <property type="match status" value="1"/>
</dbReference>
<dbReference type="GO" id="GO:0010181">
    <property type="term" value="F:FMN binding"/>
    <property type="evidence" value="ECO:0007669"/>
    <property type="project" value="InterPro"/>
</dbReference>
<dbReference type="Pfam" id="PF00724">
    <property type="entry name" value="Oxidored_FMN"/>
    <property type="match status" value="1"/>
</dbReference>
<comment type="caution">
    <text evidence="12">The sequence shown here is derived from an EMBL/GenBank/DDBJ whole genome shotgun (WGS) entry which is preliminary data.</text>
</comment>
<comment type="cofactor">
    <cofactor evidence="1">
        <name>FMN</name>
        <dbReference type="ChEBI" id="CHEBI:58210"/>
    </cofactor>
</comment>
<evidence type="ECO:0000256" key="4">
    <source>
        <dbReference type="ARBA" id="ARBA00022630"/>
    </source>
</evidence>
<evidence type="ECO:0000313" key="12">
    <source>
        <dbReference type="EMBL" id="RNB82553.1"/>
    </source>
</evidence>
<dbReference type="EMBL" id="RHHU01000012">
    <property type="protein sequence ID" value="RNB82553.1"/>
    <property type="molecule type" value="Genomic_DNA"/>
</dbReference>
<dbReference type="PRINTS" id="PR00411">
    <property type="entry name" value="PNDRDTASEI"/>
</dbReference>
<dbReference type="PANTHER" id="PTHR42917">
    <property type="entry name" value="2,4-DIENOYL-COA REDUCTASE"/>
    <property type="match status" value="1"/>
</dbReference>
<evidence type="ECO:0000256" key="1">
    <source>
        <dbReference type="ARBA" id="ARBA00001917"/>
    </source>
</evidence>
<name>A0A3M8D3S7_9BACL</name>
<protein>
    <submittedName>
        <fullName evidence="12">FAD-dependent oxidoreductase</fullName>
    </submittedName>
</protein>
<comment type="similarity">
    <text evidence="3">In the N-terminal section; belongs to the NADH:flavin oxidoreductase/NADH oxidase family.</text>
</comment>
<dbReference type="SUPFAM" id="SSF51395">
    <property type="entry name" value="FMN-linked oxidoreductases"/>
    <property type="match status" value="1"/>
</dbReference>
<dbReference type="Gene3D" id="3.40.50.720">
    <property type="entry name" value="NAD(P)-binding Rossmann-like Domain"/>
    <property type="match status" value="1"/>
</dbReference>
<reference evidence="12 13" key="1">
    <citation type="submission" date="2018-10" db="EMBL/GenBank/DDBJ databases">
        <title>Phylogenomics of Brevibacillus.</title>
        <authorList>
            <person name="Dunlap C."/>
        </authorList>
    </citation>
    <scope>NUCLEOTIDE SEQUENCE [LARGE SCALE GENOMIC DNA]</scope>
    <source>
        <strain evidence="12 13">JCM 15774</strain>
    </source>
</reference>